<evidence type="ECO:0000313" key="3">
    <source>
        <dbReference type="EMBL" id="BBX85925.1"/>
    </source>
</evidence>
<feature type="domain" description="DUF732" evidence="2">
    <location>
        <begin position="27"/>
        <end position="94"/>
    </location>
</feature>
<protein>
    <recommendedName>
        <fullName evidence="2">DUF732 domain-containing protein</fullName>
    </recommendedName>
</protein>
<evidence type="ECO:0000313" key="4">
    <source>
        <dbReference type="Proteomes" id="UP000465609"/>
    </source>
</evidence>
<dbReference type="Proteomes" id="UP000465609">
    <property type="component" value="Chromosome"/>
</dbReference>
<feature type="signal peptide" evidence="1">
    <location>
        <begin position="1"/>
        <end position="22"/>
    </location>
</feature>
<dbReference type="Pfam" id="PF05305">
    <property type="entry name" value="DUF732"/>
    <property type="match status" value="1"/>
</dbReference>
<name>A0ABN5YVR3_9MYCO</name>
<keyword evidence="4" id="KW-1185">Reference proteome</keyword>
<organism evidence="3 4">
    <name type="scientific">Mycolicibacterium aubagnense</name>
    <dbReference type="NCBI Taxonomy" id="319707"/>
    <lineage>
        <taxon>Bacteria</taxon>
        <taxon>Bacillati</taxon>
        <taxon>Actinomycetota</taxon>
        <taxon>Actinomycetes</taxon>
        <taxon>Mycobacteriales</taxon>
        <taxon>Mycobacteriaceae</taxon>
        <taxon>Mycolicibacterium</taxon>
    </lineage>
</organism>
<reference evidence="3 4" key="1">
    <citation type="journal article" date="2019" name="Emerg. Microbes Infect.">
        <title>Comprehensive subspecies identification of 175 nontuberculous mycobacteria species based on 7547 genomic profiles.</title>
        <authorList>
            <person name="Matsumoto Y."/>
            <person name="Kinjo T."/>
            <person name="Motooka D."/>
            <person name="Nabeya D."/>
            <person name="Jung N."/>
            <person name="Uechi K."/>
            <person name="Horii T."/>
            <person name="Iida T."/>
            <person name="Fujita J."/>
            <person name="Nakamura S."/>
        </authorList>
    </citation>
    <scope>NUCLEOTIDE SEQUENCE [LARGE SCALE GENOMIC DNA]</scope>
    <source>
        <strain evidence="3 4">JCM 15296</strain>
    </source>
</reference>
<evidence type="ECO:0000256" key="1">
    <source>
        <dbReference type="SAM" id="SignalP"/>
    </source>
</evidence>
<keyword evidence="1" id="KW-0732">Signal</keyword>
<dbReference type="RefSeq" id="WP_138228328.1">
    <property type="nucleotide sequence ID" value="NZ_AP022577.1"/>
</dbReference>
<sequence length="99" mass="10078">MFTRIITAAAIVGFVWAPMASADDGPDAKYLAALAARGIPADADAGQLIADAHAACDTYGTPGVVGLMLGIEARGLSPAQAGYVMTDGMRAYCPTKSPF</sequence>
<evidence type="ECO:0000259" key="2">
    <source>
        <dbReference type="Pfam" id="PF05305"/>
    </source>
</evidence>
<gene>
    <name evidence="3" type="ORF">MAUB_37980</name>
</gene>
<accession>A0ABN5YVR3</accession>
<feature type="chain" id="PRO_5045514662" description="DUF732 domain-containing protein" evidence="1">
    <location>
        <begin position="23"/>
        <end position="99"/>
    </location>
</feature>
<proteinExistence type="predicted"/>
<dbReference type="EMBL" id="AP022577">
    <property type="protein sequence ID" value="BBX85925.1"/>
    <property type="molecule type" value="Genomic_DNA"/>
</dbReference>
<dbReference type="InterPro" id="IPR007969">
    <property type="entry name" value="DUF732"/>
</dbReference>